<dbReference type="InterPro" id="IPR004794">
    <property type="entry name" value="Eubact_RibD"/>
</dbReference>
<feature type="binding site" evidence="14">
    <location>
        <position position="201"/>
    </location>
    <ligand>
        <name>substrate</name>
    </ligand>
</feature>
<dbReference type="InterPro" id="IPR016192">
    <property type="entry name" value="APOBEC/CMP_deaminase_Zn-bd"/>
</dbReference>
<evidence type="ECO:0000256" key="14">
    <source>
        <dbReference type="PIRSR" id="PIRSR006769-2"/>
    </source>
</evidence>
<evidence type="ECO:0000256" key="13">
    <source>
        <dbReference type="PIRSR" id="PIRSR006769-1"/>
    </source>
</evidence>
<dbReference type="InterPro" id="IPR050765">
    <property type="entry name" value="Riboflavin_Biosynth_HTPR"/>
</dbReference>
<dbReference type="AlphaFoldDB" id="A0A259U364"/>
<comment type="catalytic activity">
    <reaction evidence="12">
        <text>5-amino-6-(5-phospho-D-ribitylamino)uracil + NADP(+) = 5-amino-6-(5-phospho-D-ribosylamino)uracil + NADPH + H(+)</text>
        <dbReference type="Rhea" id="RHEA:17845"/>
        <dbReference type="ChEBI" id="CHEBI:15378"/>
        <dbReference type="ChEBI" id="CHEBI:57783"/>
        <dbReference type="ChEBI" id="CHEBI:58349"/>
        <dbReference type="ChEBI" id="CHEBI:58421"/>
        <dbReference type="ChEBI" id="CHEBI:58453"/>
        <dbReference type="EC" id="1.1.1.193"/>
    </reaction>
</comment>
<dbReference type="EC" id="3.5.4.26" evidence="12"/>
<sequence length="388" mass="40896">MTPEQQARHMDRALTLAARGAGAVSPNPMVGAVIVAADGETVLGEGWHRAYGGPHAEVWAVRDADERASVSGSMASGADLTDATIVVTLEPCSHFGKTPPCADLIVARGFRRVIVAHEDPFPEVAGRGIARIREAGADVTVGVRETEARRLNEAFLTHVRTGRPLVTLKWALTLDGQVATASGDSRWITSPQARALVHRWRAEADAVLVGAGTARTDDPSLTVRDWPLAEGQTQPLRIVLDRTGSLASDLKLFTDAHASRTVAVTAPAATPAYADALRARGGTVLTAPEADGHLDLGAVLDMLGSGEGLARRVQSVLVEPGPGLAAAFLRQRLTDRLFAFVAPKLAGVGIGIAGALDVERMADALTFFESAWETVGLDVLLRGYFHAP</sequence>
<feature type="binding site" evidence="14">
    <location>
        <position position="319"/>
    </location>
    <ligand>
        <name>substrate</name>
    </ligand>
</feature>
<comment type="pathway">
    <text evidence="2 12">Cofactor biosynthesis; riboflavin biosynthesis; 5-amino-6-(D-ribitylamino)uracil from GTP: step 2/4.</text>
</comment>
<evidence type="ECO:0000256" key="3">
    <source>
        <dbReference type="ARBA" id="ARBA00004910"/>
    </source>
</evidence>
<dbReference type="CDD" id="cd01284">
    <property type="entry name" value="Riboflavin_deaminase-reductase"/>
    <property type="match status" value="1"/>
</dbReference>
<evidence type="ECO:0000256" key="9">
    <source>
        <dbReference type="ARBA" id="ARBA00022857"/>
    </source>
</evidence>
<dbReference type="InParanoid" id="A0A259U364"/>
<dbReference type="Pfam" id="PF01872">
    <property type="entry name" value="RibD_C"/>
    <property type="match status" value="1"/>
</dbReference>
<comment type="function">
    <text evidence="1 12">Converts 2,5-diamino-6-(ribosylamino)-4(3h)-pyrimidinone 5'-phosphate into 5-amino-6-(ribosylamino)-2,4(1h,3h)-pyrimidinedione 5'-phosphate.</text>
</comment>
<feature type="binding site" evidence="14">
    <location>
        <position position="171"/>
    </location>
    <ligand>
        <name>NADP(+)</name>
        <dbReference type="ChEBI" id="CHEBI:58349"/>
    </ligand>
</feature>
<dbReference type="GO" id="GO:0008835">
    <property type="term" value="F:diaminohydroxyphosphoribosylaminopyrimidine deaminase activity"/>
    <property type="evidence" value="ECO:0007669"/>
    <property type="project" value="UniProtKB-EC"/>
</dbReference>
<evidence type="ECO:0000256" key="4">
    <source>
        <dbReference type="ARBA" id="ARBA00005259"/>
    </source>
</evidence>
<keyword evidence="11" id="KW-0511">Multifunctional enzyme</keyword>
<feature type="binding site" evidence="14">
    <location>
        <position position="217"/>
    </location>
    <ligand>
        <name>NADP(+)</name>
        <dbReference type="ChEBI" id="CHEBI:58349"/>
    </ligand>
</feature>
<dbReference type="RefSeq" id="WP_094550551.1">
    <property type="nucleotide sequence ID" value="NZ_MQWB01000001.1"/>
</dbReference>
<dbReference type="SUPFAM" id="SSF53597">
    <property type="entry name" value="Dihydrofolate reductase-like"/>
    <property type="match status" value="1"/>
</dbReference>
<dbReference type="Gene3D" id="3.40.140.10">
    <property type="entry name" value="Cytidine Deaminase, domain 2"/>
    <property type="match status" value="1"/>
</dbReference>
<feature type="binding site" evidence="14">
    <location>
        <position position="185"/>
    </location>
    <ligand>
        <name>substrate</name>
    </ligand>
</feature>
<feature type="binding site" evidence="14">
    <location>
        <position position="187"/>
    </location>
    <ligand>
        <name>NADP(+)</name>
        <dbReference type="ChEBI" id="CHEBI:58349"/>
    </ligand>
</feature>
<dbReference type="InterPro" id="IPR002125">
    <property type="entry name" value="CMP_dCMP_dom"/>
</dbReference>
<keyword evidence="10 12" id="KW-0560">Oxidoreductase</keyword>
<evidence type="ECO:0000256" key="6">
    <source>
        <dbReference type="ARBA" id="ARBA00022619"/>
    </source>
</evidence>
<gene>
    <name evidence="17" type="ORF">BSZ36_15525</name>
</gene>
<dbReference type="GO" id="GO:0009231">
    <property type="term" value="P:riboflavin biosynthetic process"/>
    <property type="evidence" value="ECO:0007669"/>
    <property type="project" value="UniProtKB-UniPathway"/>
</dbReference>
<feature type="binding site" evidence="14">
    <location>
        <position position="224"/>
    </location>
    <ligand>
        <name>substrate</name>
    </ligand>
</feature>
<name>A0A259U364_9BACT</name>
<feature type="binding site" evidence="14">
    <location>
        <position position="213"/>
    </location>
    <ligand>
        <name>NADP(+)</name>
        <dbReference type="ChEBI" id="CHEBI:58349"/>
    </ligand>
</feature>
<dbReference type="PIRSF" id="PIRSF006769">
    <property type="entry name" value="RibD"/>
    <property type="match status" value="1"/>
</dbReference>
<dbReference type="Pfam" id="PF00383">
    <property type="entry name" value="dCMP_cyt_deam_1"/>
    <property type="match status" value="1"/>
</dbReference>
<evidence type="ECO:0000256" key="2">
    <source>
        <dbReference type="ARBA" id="ARBA00004882"/>
    </source>
</evidence>
<dbReference type="OrthoDB" id="9800865at2"/>
<feature type="domain" description="CMP/dCMP-type deaminase" evidence="16">
    <location>
        <begin position="4"/>
        <end position="140"/>
    </location>
</feature>
<evidence type="ECO:0000256" key="15">
    <source>
        <dbReference type="PIRSR" id="PIRSR006769-3"/>
    </source>
</evidence>
<feature type="binding site" evidence="15">
    <location>
        <position position="55"/>
    </location>
    <ligand>
        <name>Zn(2+)</name>
        <dbReference type="ChEBI" id="CHEBI:29105"/>
        <note>catalytic</note>
    </ligand>
</feature>
<organism evidence="17 18">
    <name type="scientific">Rubricoccus marinus</name>
    <dbReference type="NCBI Taxonomy" id="716817"/>
    <lineage>
        <taxon>Bacteria</taxon>
        <taxon>Pseudomonadati</taxon>
        <taxon>Rhodothermota</taxon>
        <taxon>Rhodothermia</taxon>
        <taxon>Rhodothermales</taxon>
        <taxon>Rubricoccaceae</taxon>
        <taxon>Rubricoccus</taxon>
    </lineage>
</organism>
<feature type="binding site" evidence="14">
    <location>
        <position position="221"/>
    </location>
    <ligand>
        <name>NADP(+)</name>
        <dbReference type="ChEBI" id="CHEBI:58349"/>
    </ligand>
</feature>
<reference evidence="17 18" key="1">
    <citation type="submission" date="2016-11" db="EMBL/GenBank/DDBJ databases">
        <title>Study of marine rhodopsin-containing bacteria.</title>
        <authorList>
            <person name="Yoshizawa S."/>
            <person name="Kumagai Y."/>
            <person name="Kogure K."/>
        </authorList>
    </citation>
    <scope>NUCLEOTIDE SEQUENCE [LARGE SCALE GENOMIC DNA]</scope>
    <source>
        <strain evidence="17 18">SG-29</strain>
    </source>
</reference>
<keyword evidence="18" id="KW-1185">Reference proteome</keyword>
<evidence type="ECO:0000256" key="5">
    <source>
        <dbReference type="ARBA" id="ARBA00007417"/>
    </source>
</evidence>
<comment type="similarity">
    <text evidence="5 12">In the C-terminal section; belongs to the HTP reductase family.</text>
</comment>
<dbReference type="GO" id="GO:0008270">
    <property type="term" value="F:zinc ion binding"/>
    <property type="evidence" value="ECO:0007669"/>
    <property type="project" value="InterPro"/>
</dbReference>
<dbReference type="PANTHER" id="PTHR38011">
    <property type="entry name" value="DIHYDROFOLATE REDUCTASE FAMILY PROTEIN (AFU_ORTHOLOGUE AFUA_8G06820)"/>
    <property type="match status" value="1"/>
</dbReference>
<keyword evidence="6 12" id="KW-0686">Riboflavin biosynthesis</keyword>
<comment type="pathway">
    <text evidence="3 12">Cofactor biosynthesis; riboflavin biosynthesis; 5-amino-6-(D-ribitylamino)uracil from GTP: step 3/4.</text>
</comment>
<dbReference type="NCBIfam" id="TIGR00326">
    <property type="entry name" value="eubact_ribD"/>
    <property type="match status" value="1"/>
</dbReference>
<evidence type="ECO:0000256" key="7">
    <source>
        <dbReference type="ARBA" id="ARBA00022723"/>
    </source>
</evidence>
<protein>
    <recommendedName>
        <fullName evidence="12">Riboflavin biosynthesis protein RibD</fullName>
    </recommendedName>
    <domain>
        <recommendedName>
            <fullName evidence="12">Diaminohydroxyphosphoribosylaminopyrimidine deaminase</fullName>
            <shortName evidence="12">DRAP deaminase</shortName>
            <ecNumber evidence="12">3.5.4.26</ecNumber>
        </recommendedName>
        <alternativeName>
            <fullName evidence="12">Riboflavin-specific deaminase</fullName>
        </alternativeName>
    </domain>
    <domain>
        <recommendedName>
            <fullName evidence="12">5-amino-6-(5-phosphoribosylamino)uracil reductase</fullName>
            <ecNumber evidence="12">1.1.1.193</ecNumber>
        </recommendedName>
        <alternativeName>
            <fullName evidence="12">HTP reductase</fullName>
        </alternativeName>
    </domain>
</protein>
<dbReference type="InterPro" id="IPR002734">
    <property type="entry name" value="RibDG_C"/>
</dbReference>
<comment type="catalytic activity">
    <reaction evidence="12">
        <text>2,5-diamino-6-hydroxy-4-(5-phosphoribosylamino)-pyrimidine + H2O + H(+) = 5-amino-6-(5-phospho-D-ribosylamino)uracil + NH4(+)</text>
        <dbReference type="Rhea" id="RHEA:21868"/>
        <dbReference type="ChEBI" id="CHEBI:15377"/>
        <dbReference type="ChEBI" id="CHEBI:15378"/>
        <dbReference type="ChEBI" id="CHEBI:28938"/>
        <dbReference type="ChEBI" id="CHEBI:58453"/>
        <dbReference type="ChEBI" id="CHEBI:58614"/>
        <dbReference type="EC" id="3.5.4.26"/>
    </reaction>
</comment>
<accession>A0A259U364</accession>
<evidence type="ECO:0000256" key="12">
    <source>
        <dbReference type="PIRNR" id="PIRNR006769"/>
    </source>
</evidence>
<dbReference type="Gene3D" id="3.40.430.10">
    <property type="entry name" value="Dihydrofolate Reductase, subunit A"/>
    <property type="match status" value="1"/>
</dbReference>
<feature type="binding site" evidence="15">
    <location>
        <position position="92"/>
    </location>
    <ligand>
        <name>Zn(2+)</name>
        <dbReference type="ChEBI" id="CHEBI:29105"/>
        <note>catalytic</note>
    </ligand>
</feature>
<evidence type="ECO:0000313" key="17">
    <source>
        <dbReference type="EMBL" id="OZC04268.1"/>
    </source>
</evidence>
<evidence type="ECO:0000256" key="8">
    <source>
        <dbReference type="ARBA" id="ARBA00022833"/>
    </source>
</evidence>
<dbReference type="InterPro" id="IPR024072">
    <property type="entry name" value="DHFR-like_dom_sf"/>
</dbReference>
<dbReference type="InterPro" id="IPR016193">
    <property type="entry name" value="Cytidine_deaminase-like"/>
</dbReference>
<dbReference type="PROSITE" id="PS00903">
    <property type="entry name" value="CYT_DCMP_DEAMINASES_1"/>
    <property type="match status" value="1"/>
</dbReference>
<dbReference type="GO" id="GO:0008703">
    <property type="term" value="F:5-amino-6-(5-phosphoribosylamino)uracil reductase activity"/>
    <property type="evidence" value="ECO:0007669"/>
    <property type="project" value="UniProtKB-EC"/>
</dbReference>
<keyword evidence="9 12" id="KW-0521">NADP</keyword>
<dbReference type="EC" id="1.1.1.193" evidence="12"/>
<dbReference type="PANTHER" id="PTHR38011:SF7">
    <property type="entry name" value="2,5-DIAMINO-6-RIBOSYLAMINO-4(3H)-PYRIMIDINONE 5'-PHOSPHATE REDUCTASE"/>
    <property type="match status" value="1"/>
</dbReference>
<evidence type="ECO:0000256" key="10">
    <source>
        <dbReference type="ARBA" id="ARBA00023002"/>
    </source>
</evidence>
<feature type="active site" description="Proton donor" evidence="13">
    <location>
        <position position="57"/>
    </location>
</feature>
<evidence type="ECO:0000259" key="16">
    <source>
        <dbReference type="PROSITE" id="PS51747"/>
    </source>
</evidence>
<dbReference type="SUPFAM" id="SSF53927">
    <property type="entry name" value="Cytidine deaminase-like"/>
    <property type="match status" value="1"/>
</dbReference>
<evidence type="ECO:0000256" key="11">
    <source>
        <dbReference type="ARBA" id="ARBA00023268"/>
    </source>
</evidence>
<feature type="binding site" evidence="15">
    <location>
        <position position="101"/>
    </location>
    <ligand>
        <name>Zn(2+)</name>
        <dbReference type="ChEBI" id="CHEBI:29105"/>
        <note>catalytic</note>
    </ligand>
</feature>
<dbReference type="PROSITE" id="PS51747">
    <property type="entry name" value="CYT_DCMP_DEAMINASES_2"/>
    <property type="match status" value="1"/>
</dbReference>
<keyword evidence="8 12" id="KW-0862">Zinc</keyword>
<dbReference type="EMBL" id="MQWB01000001">
    <property type="protein sequence ID" value="OZC04268.1"/>
    <property type="molecule type" value="Genomic_DNA"/>
</dbReference>
<comment type="similarity">
    <text evidence="4 12">In the N-terminal section; belongs to the cytidine and deoxycytidylate deaminase family.</text>
</comment>
<proteinExistence type="inferred from homology"/>
<dbReference type="UniPathway" id="UPA00275">
    <property type="reaction ID" value="UER00401"/>
</dbReference>
<dbReference type="FunCoup" id="A0A259U364">
    <property type="interactions" value="440"/>
</dbReference>
<comment type="cofactor">
    <cofactor evidence="12 15">
        <name>Zn(2+)</name>
        <dbReference type="ChEBI" id="CHEBI:29105"/>
    </cofactor>
    <text evidence="12 15">Binds 1 zinc ion.</text>
</comment>
<comment type="caution">
    <text evidence="17">The sequence shown here is derived from an EMBL/GenBank/DDBJ whole genome shotgun (WGS) entry which is preliminary data.</text>
</comment>
<evidence type="ECO:0000313" key="18">
    <source>
        <dbReference type="Proteomes" id="UP000216446"/>
    </source>
</evidence>
<keyword evidence="12" id="KW-0378">Hydrolase</keyword>
<keyword evidence="7 12" id="KW-0479">Metal-binding</keyword>
<feature type="binding site" evidence="14">
    <location>
        <begin position="321"/>
        <end position="327"/>
    </location>
    <ligand>
        <name>NADP(+)</name>
        <dbReference type="ChEBI" id="CHEBI:58349"/>
    </ligand>
</feature>
<dbReference type="Proteomes" id="UP000216446">
    <property type="component" value="Unassembled WGS sequence"/>
</dbReference>
<evidence type="ECO:0000256" key="1">
    <source>
        <dbReference type="ARBA" id="ARBA00002151"/>
    </source>
</evidence>